<organism evidence="1 2">
    <name type="scientific">Thelohanellus kitauei</name>
    <name type="common">Myxosporean</name>
    <dbReference type="NCBI Taxonomy" id="669202"/>
    <lineage>
        <taxon>Eukaryota</taxon>
        <taxon>Metazoa</taxon>
        <taxon>Cnidaria</taxon>
        <taxon>Myxozoa</taxon>
        <taxon>Myxosporea</taxon>
        <taxon>Bivalvulida</taxon>
        <taxon>Platysporina</taxon>
        <taxon>Myxobolidae</taxon>
        <taxon>Thelohanellus</taxon>
    </lineage>
</organism>
<evidence type="ECO:0000313" key="2">
    <source>
        <dbReference type="Proteomes" id="UP000031668"/>
    </source>
</evidence>
<accession>A0A0C2JEF8</accession>
<protein>
    <submittedName>
        <fullName evidence="1">Uncharacterized protein</fullName>
    </submittedName>
</protein>
<dbReference type="Proteomes" id="UP000031668">
    <property type="component" value="Unassembled WGS sequence"/>
</dbReference>
<evidence type="ECO:0000313" key="1">
    <source>
        <dbReference type="EMBL" id="KII67603.1"/>
    </source>
</evidence>
<dbReference type="AlphaFoldDB" id="A0A0C2JEF8"/>
<dbReference type="EMBL" id="JWZT01003127">
    <property type="protein sequence ID" value="KII67603.1"/>
    <property type="molecule type" value="Genomic_DNA"/>
</dbReference>
<comment type="caution">
    <text evidence="1">The sequence shown here is derived from an EMBL/GenBank/DDBJ whole genome shotgun (WGS) entry which is preliminary data.</text>
</comment>
<gene>
    <name evidence="1" type="ORF">RF11_10275</name>
</gene>
<name>A0A0C2JEF8_THEKT</name>
<reference evidence="1 2" key="1">
    <citation type="journal article" date="2014" name="Genome Biol. Evol.">
        <title>The genome of the myxosporean Thelohanellus kitauei shows adaptations to nutrient acquisition within its fish host.</title>
        <authorList>
            <person name="Yang Y."/>
            <person name="Xiong J."/>
            <person name="Zhou Z."/>
            <person name="Huo F."/>
            <person name="Miao W."/>
            <person name="Ran C."/>
            <person name="Liu Y."/>
            <person name="Zhang J."/>
            <person name="Feng J."/>
            <person name="Wang M."/>
            <person name="Wang M."/>
            <person name="Wang L."/>
            <person name="Yao B."/>
        </authorList>
    </citation>
    <scope>NUCLEOTIDE SEQUENCE [LARGE SCALE GENOMIC DNA]</scope>
    <source>
        <strain evidence="1">Wuqing</strain>
    </source>
</reference>
<sequence length="103" mass="12087">MFRSLSRLSEEEAEIDENDIDESVSDVVVMVLLLLSRRSRERRFTERRSFETLLEWILFLSLVSTWFRSLVRLLSIRSSTSLYFRLCGETFFASLLEPLGSSL</sequence>
<keyword evidence="2" id="KW-1185">Reference proteome</keyword>
<proteinExistence type="predicted"/>